<dbReference type="SMART" id="SM00612">
    <property type="entry name" value="Kelch"/>
    <property type="match status" value="2"/>
</dbReference>
<dbReference type="Gene3D" id="2.120.10.80">
    <property type="entry name" value="Kelch-type beta propeller"/>
    <property type="match status" value="1"/>
</dbReference>
<dbReference type="AlphaFoldDB" id="A0A6J0NC22"/>
<feature type="domain" description="FKB95-like N-terminal Kelch" evidence="2">
    <location>
        <begin position="80"/>
        <end position="345"/>
    </location>
</feature>
<evidence type="ECO:0000259" key="2">
    <source>
        <dbReference type="Pfam" id="PF25210"/>
    </source>
</evidence>
<evidence type="ECO:0000313" key="4">
    <source>
        <dbReference type="RefSeq" id="XP_018482282.2"/>
    </source>
</evidence>
<dbReference type="InterPro" id="IPR001810">
    <property type="entry name" value="F-box_dom"/>
</dbReference>
<name>A0A6J0NC22_RAPSA</name>
<dbReference type="PANTHER" id="PTHR24414:SF184">
    <property type="entry name" value="GALACTOSE OXIDASE_KELCH REPEAT SUPERFAMILY PROTEIN"/>
    <property type="match status" value="1"/>
</dbReference>
<keyword evidence="3" id="KW-1185">Reference proteome</keyword>
<dbReference type="OrthoDB" id="1079171at2759"/>
<dbReference type="InterPro" id="IPR050354">
    <property type="entry name" value="F-box/kelch-repeat_ARATH"/>
</dbReference>
<dbReference type="Proteomes" id="UP000504610">
    <property type="component" value="Chromosome 4"/>
</dbReference>
<proteinExistence type="predicted"/>
<dbReference type="Pfam" id="PF25210">
    <property type="entry name" value="Kelch_FKB95"/>
    <property type="match status" value="1"/>
</dbReference>
<dbReference type="RefSeq" id="XP_018482282.2">
    <property type="nucleotide sequence ID" value="XM_018626780.2"/>
</dbReference>
<accession>A0A6J0NC22</accession>
<dbReference type="PANTHER" id="PTHR24414">
    <property type="entry name" value="F-BOX/KELCH-REPEAT PROTEIN SKIP4"/>
    <property type="match status" value="1"/>
</dbReference>
<dbReference type="InterPro" id="IPR015915">
    <property type="entry name" value="Kelch-typ_b-propeller"/>
</dbReference>
<dbReference type="Pfam" id="PF00646">
    <property type="entry name" value="F-box"/>
    <property type="match status" value="1"/>
</dbReference>
<feature type="domain" description="F-box" evidence="1">
    <location>
        <begin position="12"/>
        <end position="52"/>
    </location>
</feature>
<dbReference type="SUPFAM" id="SSF117281">
    <property type="entry name" value="Kelch motif"/>
    <property type="match status" value="1"/>
</dbReference>
<dbReference type="KEGG" id="rsz:108853363"/>
<evidence type="ECO:0000313" key="3">
    <source>
        <dbReference type="Proteomes" id="UP000504610"/>
    </source>
</evidence>
<sequence length="372" mass="42535">MIDREEPPVNNLLMLSDDLVLNCLAHVSRLYYPTLYLVCKRFRSLLASVDLFQIRTLLGLTESFVYVCLRLHTDPSQLGWFILCQRPNTSRKVLVPISIPSPTCASLSGVAVVGPNIYVIGGGSKNNAWSSVMVMDSRFYTWREAPSMRVARVLPSACVVDEKIYVAGGYDNLDSTNWMEVFDTKTQTWEFLHIPSEEICLGSEYQSAKYEGTVYMRSRKKRATYKLHKGRWRAADIGMNRGWASSRYSYCVIENVFYRYSDKKIHWYDVRKKVWTTVKGLERFSMLLFSKGNVQLADHGGKIAILCEEYVFAGKSITIWCAEIILEKRQNQEIWGTLECFENVLISKDNPYISNKADGTVGLVHALTSTVW</sequence>
<reference evidence="4" key="2">
    <citation type="submission" date="2025-08" db="UniProtKB">
        <authorList>
            <consortium name="RefSeq"/>
        </authorList>
    </citation>
    <scope>IDENTIFICATION</scope>
    <source>
        <tissue evidence="4">Leaf</tissue>
    </source>
</reference>
<gene>
    <name evidence="4" type="primary">LOC108853363</name>
</gene>
<protein>
    <submittedName>
        <fullName evidence="4">F-box/kelch-repeat protein At4g23580-like</fullName>
    </submittedName>
</protein>
<dbReference type="GeneID" id="108853363"/>
<organism evidence="3 4">
    <name type="scientific">Raphanus sativus</name>
    <name type="common">Radish</name>
    <name type="synonym">Raphanus raphanistrum var. sativus</name>
    <dbReference type="NCBI Taxonomy" id="3726"/>
    <lineage>
        <taxon>Eukaryota</taxon>
        <taxon>Viridiplantae</taxon>
        <taxon>Streptophyta</taxon>
        <taxon>Embryophyta</taxon>
        <taxon>Tracheophyta</taxon>
        <taxon>Spermatophyta</taxon>
        <taxon>Magnoliopsida</taxon>
        <taxon>eudicotyledons</taxon>
        <taxon>Gunneridae</taxon>
        <taxon>Pentapetalae</taxon>
        <taxon>rosids</taxon>
        <taxon>malvids</taxon>
        <taxon>Brassicales</taxon>
        <taxon>Brassicaceae</taxon>
        <taxon>Brassiceae</taxon>
        <taxon>Raphanus</taxon>
    </lineage>
</organism>
<dbReference type="CDD" id="cd22152">
    <property type="entry name" value="F-box_AtAFR-like"/>
    <property type="match status" value="1"/>
</dbReference>
<dbReference type="InterPro" id="IPR057499">
    <property type="entry name" value="Kelch_FKB95"/>
</dbReference>
<reference evidence="3" key="1">
    <citation type="journal article" date="2019" name="Database">
        <title>The radish genome database (RadishGD): an integrated information resource for radish genomics.</title>
        <authorList>
            <person name="Yu H.J."/>
            <person name="Baek S."/>
            <person name="Lee Y.J."/>
            <person name="Cho A."/>
            <person name="Mun J.H."/>
        </authorList>
    </citation>
    <scope>NUCLEOTIDE SEQUENCE [LARGE SCALE GENOMIC DNA]</scope>
    <source>
        <strain evidence="3">cv. WK10039</strain>
    </source>
</reference>
<evidence type="ECO:0000259" key="1">
    <source>
        <dbReference type="Pfam" id="PF00646"/>
    </source>
</evidence>
<dbReference type="InterPro" id="IPR006652">
    <property type="entry name" value="Kelch_1"/>
</dbReference>